<feature type="transmembrane region" description="Helical" evidence="4">
    <location>
        <begin position="214"/>
        <end position="235"/>
    </location>
</feature>
<evidence type="ECO:0000256" key="4">
    <source>
        <dbReference type="SAM" id="Phobius"/>
    </source>
</evidence>
<evidence type="ECO:0000313" key="7">
    <source>
        <dbReference type="EMBL" id="CAI4215605.1"/>
    </source>
</evidence>
<feature type="compositionally biased region" description="Low complexity" evidence="3">
    <location>
        <begin position="134"/>
        <end position="146"/>
    </location>
</feature>
<comment type="caution">
    <text evidence="7">The sequence shown here is derived from an EMBL/GenBank/DDBJ whole genome shotgun (WGS) entry which is preliminary data.</text>
</comment>
<evidence type="ECO:0000259" key="6">
    <source>
        <dbReference type="PROSITE" id="PS50941"/>
    </source>
</evidence>
<dbReference type="SUPFAM" id="SSF57016">
    <property type="entry name" value="Plant lectins/antimicrobial peptides"/>
    <property type="match status" value="1"/>
</dbReference>
<feature type="compositionally biased region" description="Polar residues" evidence="3">
    <location>
        <begin position="190"/>
        <end position="203"/>
    </location>
</feature>
<evidence type="ECO:0000256" key="3">
    <source>
        <dbReference type="SAM" id="MobiDB-lite"/>
    </source>
</evidence>
<feature type="chain" id="PRO_5040470024" description="Chitin-binding type-1 domain-containing protein" evidence="5">
    <location>
        <begin position="22"/>
        <end position="285"/>
    </location>
</feature>
<evidence type="ECO:0000256" key="2">
    <source>
        <dbReference type="PROSITE-ProRule" id="PRU00261"/>
    </source>
</evidence>
<keyword evidence="4" id="KW-1133">Transmembrane helix</keyword>
<feature type="disulfide bond" evidence="2">
    <location>
        <begin position="65"/>
        <end position="79"/>
    </location>
</feature>
<feature type="region of interest" description="Disordered" evidence="3">
    <location>
        <begin position="134"/>
        <end position="205"/>
    </location>
</feature>
<feature type="domain" description="Chitin-binding type-1" evidence="6">
    <location>
        <begin position="44"/>
        <end position="92"/>
    </location>
</feature>
<accession>A0A9P1MAB5</accession>
<dbReference type="CDD" id="cd11618">
    <property type="entry name" value="ChtBD1_1"/>
    <property type="match status" value="1"/>
</dbReference>
<feature type="signal peptide" evidence="5">
    <location>
        <begin position="1"/>
        <end position="21"/>
    </location>
</feature>
<reference evidence="7" key="1">
    <citation type="submission" date="2022-11" db="EMBL/GenBank/DDBJ databases">
        <authorList>
            <person name="Scott C."/>
            <person name="Bruce N."/>
        </authorList>
    </citation>
    <scope>NUCLEOTIDE SEQUENCE</scope>
</reference>
<proteinExistence type="predicted"/>
<name>A0A9P1MAB5_9PEZI</name>
<dbReference type="Gene3D" id="3.30.60.10">
    <property type="entry name" value="Endochitinase-like"/>
    <property type="match status" value="1"/>
</dbReference>
<dbReference type="InterPro" id="IPR036861">
    <property type="entry name" value="Endochitinase-like_sf"/>
</dbReference>
<protein>
    <recommendedName>
        <fullName evidence="6">Chitin-binding type-1 domain-containing protein</fullName>
    </recommendedName>
</protein>
<keyword evidence="8" id="KW-1185">Reference proteome</keyword>
<evidence type="ECO:0000256" key="1">
    <source>
        <dbReference type="ARBA" id="ARBA00022669"/>
    </source>
</evidence>
<keyword evidence="4" id="KW-0812">Transmembrane</keyword>
<organism evidence="7 8">
    <name type="scientific">Parascedosporium putredinis</name>
    <dbReference type="NCBI Taxonomy" id="1442378"/>
    <lineage>
        <taxon>Eukaryota</taxon>
        <taxon>Fungi</taxon>
        <taxon>Dikarya</taxon>
        <taxon>Ascomycota</taxon>
        <taxon>Pezizomycotina</taxon>
        <taxon>Sordariomycetes</taxon>
        <taxon>Hypocreomycetidae</taxon>
        <taxon>Microascales</taxon>
        <taxon>Microascaceae</taxon>
        <taxon>Parascedosporium</taxon>
    </lineage>
</organism>
<gene>
    <name evidence="7" type="ORF">PPNO1_LOCUS5313</name>
</gene>
<evidence type="ECO:0000256" key="5">
    <source>
        <dbReference type="SAM" id="SignalP"/>
    </source>
</evidence>
<dbReference type="InterPro" id="IPR001002">
    <property type="entry name" value="Chitin-bd_1"/>
</dbReference>
<comment type="caution">
    <text evidence="2">Lacks conserved residue(s) required for the propagation of feature annotation.</text>
</comment>
<sequence length="285" mass="28951">MRSRSFAFGSLLLCAATTASAGLFAQLDLDSNPLSRRQIAVSLDGNCGLIKGVLTTCQGSAEGDCCSRLGFCGGNSSYCGDGCQTRFGTCGDANISTDGTCGGAKGLSCIGFSLGNCCSERGFAAATTPTAARAASPSLASAAPSPARRPRLPRRPGIGSRPRPRVPARTGTVSTPDSGTDGPDSGTDGADQSSVNGDSVDTNTGGGTSNALKIGLGVGISAGVLVILAIVALLFRRRRRQAGPSVPEKDATPREMYELESPVKAAELVGTQQEVVELPAVSYNR</sequence>
<dbReference type="OrthoDB" id="5985073at2759"/>
<keyword evidence="1 2" id="KW-0147">Chitin-binding</keyword>
<dbReference type="AlphaFoldDB" id="A0A9P1MAB5"/>
<dbReference type="EMBL" id="CALLCH030000012">
    <property type="protein sequence ID" value="CAI4215605.1"/>
    <property type="molecule type" value="Genomic_DNA"/>
</dbReference>
<keyword evidence="5" id="KW-0732">Signal</keyword>
<keyword evidence="4" id="KW-0472">Membrane</keyword>
<dbReference type="Proteomes" id="UP000838763">
    <property type="component" value="Unassembled WGS sequence"/>
</dbReference>
<dbReference type="PROSITE" id="PS50941">
    <property type="entry name" value="CHIT_BIND_I_2"/>
    <property type="match status" value="1"/>
</dbReference>
<dbReference type="CDD" id="cd12087">
    <property type="entry name" value="TM_EGFR-like"/>
    <property type="match status" value="1"/>
</dbReference>
<evidence type="ECO:0000313" key="8">
    <source>
        <dbReference type="Proteomes" id="UP000838763"/>
    </source>
</evidence>
<feature type="compositionally biased region" description="Low complexity" evidence="3">
    <location>
        <begin position="174"/>
        <end position="189"/>
    </location>
</feature>
<keyword evidence="2" id="KW-1015">Disulfide bond</keyword>
<dbReference type="GO" id="GO:0008061">
    <property type="term" value="F:chitin binding"/>
    <property type="evidence" value="ECO:0007669"/>
    <property type="project" value="UniProtKB-UniRule"/>
</dbReference>